<dbReference type="Pfam" id="PF00563">
    <property type="entry name" value="EAL"/>
    <property type="match status" value="1"/>
</dbReference>
<protein>
    <submittedName>
        <fullName evidence="3">EAL domain-containing protein</fullName>
    </submittedName>
</protein>
<organism evidence="3 4">
    <name type="scientific">Vreelandella malpeensis</name>
    <dbReference type="NCBI Taxonomy" id="1172368"/>
    <lineage>
        <taxon>Bacteria</taxon>
        <taxon>Pseudomonadati</taxon>
        <taxon>Pseudomonadota</taxon>
        <taxon>Gammaproteobacteria</taxon>
        <taxon>Oceanospirillales</taxon>
        <taxon>Halomonadaceae</taxon>
        <taxon>Vreelandella</taxon>
    </lineage>
</organism>
<proteinExistence type="predicted"/>
<gene>
    <name evidence="3" type="ORF">GEV37_08910</name>
</gene>
<evidence type="ECO:0000313" key="4">
    <source>
        <dbReference type="Proteomes" id="UP001319882"/>
    </source>
</evidence>
<dbReference type="InterPro" id="IPR001633">
    <property type="entry name" value="EAL_dom"/>
</dbReference>
<dbReference type="SUPFAM" id="SSF55073">
    <property type="entry name" value="Nucleotide cyclase"/>
    <property type="match status" value="1"/>
</dbReference>
<dbReference type="InterPro" id="IPR035919">
    <property type="entry name" value="EAL_sf"/>
</dbReference>
<dbReference type="SUPFAM" id="SSF55785">
    <property type="entry name" value="PYP-like sensor domain (PAS domain)"/>
    <property type="match status" value="1"/>
</dbReference>
<feature type="domain" description="GGDEF" evidence="2">
    <location>
        <begin position="169"/>
        <end position="303"/>
    </location>
</feature>
<dbReference type="PANTHER" id="PTHR44757:SF2">
    <property type="entry name" value="BIOFILM ARCHITECTURE MAINTENANCE PROTEIN MBAA"/>
    <property type="match status" value="1"/>
</dbReference>
<dbReference type="Proteomes" id="UP001319882">
    <property type="component" value="Unassembled WGS sequence"/>
</dbReference>
<dbReference type="SUPFAM" id="SSF141868">
    <property type="entry name" value="EAL domain-like"/>
    <property type="match status" value="1"/>
</dbReference>
<dbReference type="SMART" id="SM00267">
    <property type="entry name" value="GGDEF"/>
    <property type="match status" value="1"/>
</dbReference>
<evidence type="ECO:0000313" key="3">
    <source>
        <dbReference type="EMBL" id="MCB8889229.1"/>
    </source>
</evidence>
<dbReference type="PANTHER" id="PTHR44757">
    <property type="entry name" value="DIGUANYLATE CYCLASE DGCP"/>
    <property type="match status" value="1"/>
</dbReference>
<dbReference type="PROSITE" id="PS50887">
    <property type="entry name" value="GGDEF"/>
    <property type="match status" value="1"/>
</dbReference>
<accession>A0ABS8DSG9</accession>
<dbReference type="InterPro" id="IPR052155">
    <property type="entry name" value="Biofilm_reg_signaling"/>
</dbReference>
<dbReference type="Gene3D" id="3.20.20.450">
    <property type="entry name" value="EAL domain"/>
    <property type="match status" value="1"/>
</dbReference>
<name>A0ABS8DSG9_9GAMM</name>
<evidence type="ECO:0000259" key="1">
    <source>
        <dbReference type="PROSITE" id="PS50883"/>
    </source>
</evidence>
<dbReference type="SMART" id="SM00052">
    <property type="entry name" value="EAL"/>
    <property type="match status" value="1"/>
</dbReference>
<dbReference type="Gene3D" id="3.30.70.270">
    <property type="match status" value="1"/>
</dbReference>
<dbReference type="Gene3D" id="3.30.450.20">
    <property type="entry name" value="PAS domain"/>
    <property type="match status" value="1"/>
</dbReference>
<keyword evidence="4" id="KW-1185">Reference proteome</keyword>
<dbReference type="EMBL" id="WHVL01000003">
    <property type="protein sequence ID" value="MCB8889229.1"/>
    <property type="molecule type" value="Genomic_DNA"/>
</dbReference>
<evidence type="ECO:0000259" key="2">
    <source>
        <dbReference type="PROSITE" id="PS50887"/>
    </source>
</evidence>
<dbReference type="NCBIfam" id="TIGR00254">
    <property type="entry name" value="GGDEF"/>
    <property type="match status" value="1"/>
</dbReference>
<dbReference type="InterPro" id="IPR000160">
    <property type="entry name" value="GGDEF_dom"/>
</dbReference>
<reference evidence="3 4" key="1">
    <citation type="journal article" date="2021" name="Sci. Rep.">
        <title>Genome analysis of a halophilic bacterium Halomonas malpeensis YU-PRIM-29(T) reveals its exopolysaccharide and pigment producing capabilities.</title>
        <authorList>
            <person name="Athmika"/>
            <person name="Ghate S.D."/>
            <person name="Arun A.B."/>
            <person name="Rao S.S."/>
            <person name="Kumar S.T.A."/>
            <person name="Kandiyil M.K."/>
            <person name="Saptami K."/>
            <person name="Rekha P.D."/>
        </authorList>
    </citation>
    <scope>NUCLEOTIDE SEQUENCE [LARGE SCALE GENOMIC DNA]</scope>
    <source>
        <strain evidence="4">prim 29</strain>
    </source>
</reference>
<dbReference type="InterPro" id="IPR029787">
    <property type="entry name" value="Nucleotide_cyclase"/>
</dbReference>
<dbReference type="PROSITE" id="PS50883">
    <property type="entry name" value="EAL"/>
    <property type="match status" value="1"/>
</dbReference>
<dbReference type="CDD" id="cd01948">
    <property type="entry name" value="EAL"/>
    <property type="match status" value="1"/>
</dbReference>
<dbReference type="InterPro" id="IPR043128">
    <property type="entry name" value="Rev_trsase/Diguanyl_cyclase"/>
</dbReference>
<comment type="caution">
    <text evidence="3">The sequence shown here is derived from an EMBL/GenBank/DDBJ whole genome shotgun (WGS) entry which is preliminary data.</text>
</comment>
<dbReference type="CDD" id="cd01949">
    <property type="entry name" value="GGDEF"/>
    <property type="match status" value="1"/>
</dbReference>
<feature type="domain" description="EAL" evidence="1">
    <location>
        <begin position="312"/>
        <end position="566"/>
    </location>
</feature>
<sequence>MYTPSVLSLDEFPMGCVVTNARRRVLYSNRYIARQYGHAPEALAGCDLFHLFSKASRIVFESFVVPALARDGQCEEVRLTLLSAKQRPVPVVVSAVYDDVCERCFWSIANAQRSEQLYVELKKTQQLLEHKVALLRSLSHSDPLTGLPNRAALSRDLDRRIVDHTPGGRGFALAFIDLDGFKEVNDRHGHAIGDRVLQQVAERLTSTLRQNDLVARFGGDEFVVVVEGCASQAIERTLLARLGSRLSEPFVIDDIQLTLSASIGVTLYPQARALEPDQLVRQADNAMYQAKLSGKNQVRFFDSDDEDVQKERHSALVAVNEALVAGAFELYYQPKVNMRTGEVLGAEALIRWNHPERGLLGPHAFLPALGKTLCGVRLGRWVLATALDQLATWHHQGLTLGVSVNIDGYHLLHPRFLQDLGTLLDEFPDLPRGSLELEVLETSAIEDIAQAAMIINACRTLGLRVSLDDFGTGYSSLSQLRDLPVDTLKIDRSFVQNMLTSRGDLAILKGVIGFAMAFECEVIAEGVESLQHGRELLALGCEQGQGYYIARPMPADALPDWVQAWHQGEFKAKYHPDDTGKE</sequence>
<dbReference type="Pfam" id="PF00990">
    <property type="entry name" value="GGDEF"/>
    <property type="match status" value="1"/>
</dbReference>
<dbReference type="InterPro" id="IPR035965">
    <property type="entry name" value="PAS-like_dom_sf"/>
</dbReference>